<dbReference type="EMBL" id="BAAALT010000273">
    <property type="protein sequence ID" value="GAA1832242.1"/>
    <property type="molecule type" value="Genomic_DNA"/>
</dbReference>
<accession>A0ABP4Z2N2</accession>
<dbReference type="Proteomes" id="UP001500218">
    <property type="component" value="Unassembled WGS sequence"/>
</dbReference>
<comment type="caution">
    <text evidence="1">The sequence shown here is derived from an EMBL/GenBank/DDBJ whole genome shotgun (WGS) entry which is preliminary data.</text>
</comment>
<sequence length="178" mass="19927">MTTSNGVVTPGVAAAAPTYHSFRAGVFEVGQVKHYWWNNTRPEPYVYVVGVVPTVSYDACALEVTSEDRTQPDGEYEFVYKVTNVGDVTCSAALRHVQHPVTDTETQVLQRGRLHPDLHQHRPTVVHDKGDLRRLLTTTVTTRRDGRRWRTRAGHSPRACRIRSATPGRRTWPADGPG</sequence>
<keyword evidence="2" id="KW-1185">Reference proteome</keyword>
<organism evidence="1 2">
    <name type="scientific">Luedemannella flava</name>
    <dbReference type="NCBI Taxonomy" id="349316"/>
    <lineage>
        <taxon>Bacteria</taxon>
        <taxon>Bacillati</taxon>
        <taxon>Actinomycetota</taxon>
        <taxon>Actinomycetes</taxon>
        <taxon>Micromonosporales</taxon>
        <taxon>Micromonosporaceae</taxon>
        <taxon>Luedemannella</taxon>
    </lineage>
</organism>
<evidence type="ECO:0000313" key="1">
    <source>
        <dbReference type="EMBL" id="GAA1832242.1"/>
    </source>
</evidence>
<protein>
    <submittedName>
        <fullName evidence="1">Uncharacterized protein</fullName>
    </submittedName>
</protein>
<evidence type="ECO:0000313" key="2">
    <source>
        <dbReference type="Proteomes" id="UP001500218"/>
    </source>
</evidence>
<reference evidence="2" key="1">
    <citation type="journal article" date="2019" name="Int. J. Syst. Evol. Microbiol.">
        <title>The Global Catalogue of Microorganisms (GCM) 10K type strain sequencing project: providing services to taxonomists for standard genome sequencing and annotation.</title>
        <authorList>
            <consortium name="The Broad Institute Genomics Platform"/>
            <consortium name="The Broad Institute Genome Sequencing Center for Infectious Disease"/>
            <person name="Wu L."/>
            <person name="Ma J."/>
        </authorList>
    </citation>
    <scope>NUCLEOTIDE SEQUENCE [LARGE SCALE GENOMIC DNA]</scope>
    <source>
        <strain evidence="2">JCM 13250</strain>
    </source>
</reference>
<gene>
    <name evidence="1" type="ORF">GCM10009682_58410</name>
</gene>
<proteinExistence type="predicted"/>
<name>A0ABP4Z2N2_9ACTN</name>